<dbReference type="GO" id="GO:0009253">
    <property type="term" value="P:peptidoglycan catabolic process"/>
    <property type="evidence" value="ECO:0007669"/>
    <property type="project" value="InterPro"/>
</dbReference>
<dbReference type="GO" id="GO:0030288">
    <property type="term" value="C:outer membrane-bounded periplasmic space"/>
    <property type="evidence" value="ECO:0007669"/>
    <property type="project" value="TreeGrafter"/>
</dbReference>
<dbReference type="PANTHER" id="PTHR30404:SF0">
    <property type="entry name" value="N-ACETYLMURAMOYL-L-ALANINE AMIDASE AMIC"/>
    <property type="match status" value="1"/>
</dbReference>
<dbReference type="Pfam" id="PF01520">
    <property type="entry name" value="Amidase_3"/>
    <property type="match status" value="1"/>
</dbReference>
<feature type="domain" description="MurNAc-LAA" evidence="4">
    <location>
        <begin position="86"/>
        <end position="238"/>
    </location>
</feature>
<dbReference type="SMART" id="SM00646">
    <property type="entry name" value="Ami_3"/>
    <property type="match status" value="1"/>
</dbReference>
<protein>
    <recommendedName>
        <fullName evidence="2">N-acetylmuramoyl-L-alanine amidase</fullName>
        <ecNumber evidence="2">3.5.1.28</ecNumber>
    </recommendedName>
</protein>
<feature type="non-terminal residue" evidence="5">
    <location>
        <position position="1"/>
    </location>
</feature>
<evidence type="ECO:0000313" key="5">
    <source>
        <dbReference type="EMBL" id="MBR0674140.1"/>
    </source>
</evidence>
<dbReference type="SUPFAM" id="SSF53187">
    <property type="entry name" value="Zn-dependent exopeptidases"/>
    <property type="match status" value="1"/>
</dbReference>
<dbReference type="EC" id="3.5.1.28" evidence="2"/>
<dbReference type="Proteomes" id="UP001138751">
    <property type="component" value="Unassembled WGS sequence"/>
</dbReference>
<comment type="catalytic activity">
    <reaction evidence="1">
        <text>Hydrolyzes the link between N-acetylmuramoyl residues and L-amino acid residues in certain cell-wall glycopeptides.</text>
        <dbReference type="EC" id="3.5.1.28"/>
    </reaction>
</comment>
<evidence type="ECO:0000259" key="4">
    <source>
        <dbReference type="SMART" id="SM00646"/>
    </source>
</evidence>
<gene>
    <name evidence="5" type="ORF">GXW76_23415</name>
</gene>
<dbReference type="GO" id="GO:0008745">
    <property type="term" value="F:N-acetylmuramoyl-L-alanine amidase activity"/>
    <property type="evidence" value="ECO:0007669"/>
    <property type="project" value="UniProtKB-EC"/>
</dbReference>
<reference evidence="5" key="2">
    <citation type="journal article" date="2021" name="Syst. Appl. Microbiol.">
        <title>Roseomonas hellenica sp. nov., isolated from roots of wild-growing Alkanna tinctoria.</title>
        <authorList>
            <person name="Rat A."/>
            <person name="Naranjo H.D."/>
            <person name="Lebbe L."/>
            <person name="Cnockaert M."/>
            <person name="Krigas N."/>
            <person name="Grigoriadou K."/>
            <person name="Maloupa E."/>
            <person name="Willems A."/>
        </authorList>
    </citation>
    <scope>NUCLEOTIDE SEQUENCE</scope>
    <source>
        <strain evidence="5">LMG 31231</strain>
    </source>
</reference>
<accession>A0A9X9X411</accession>
<organism evidence="5 6">
    <name type="scientific">Neoroseomonas soli</name>
    <dbReference type="NCBI Taxonomy" id="1081025"/>
    <lineage>
        <taxon>Bacteria</taxon>
        <taxon>Pseudomonadati</taxon>
        <taxon>Pseudomonadota</taxon>
        <taxon>Alphaproteobacteria</taxon>
        <taxon>Acetobacterales</taxon>
        <taxon>Acetobacteraceae</taxon>
        <taxon>Neoroseomonas</taxon>
    </lineage>
</organism>
<dbReference type="AlphaFoldDB" id="A0A9X9X411"/>
<dbReference type="PANTHER" id="PTHR30404">
    <property type="entry name" value="N-ACETYLMURAMOYL-L-ALANINE AMIDASE"/>
    <property type="match status" value="1"/>
</dbReference>
<dbReference type="Gene3D" id="3.40.630.40">
    <property type="entry name" value="Zn-dependent exopeptidases"/>
    <property type="match status" value="1"/>
</dbReference>
<reference evidence="5" key="1">
    <citation type="submission" date="2020-01" db="EMBL/GenBank/DDBJ databases">
        <authorList>
            <person name="Rat A."/>
        </authorList>
    </citation>
    <scope>NUCLEOTIDE SEQUENCE</scope>
    <source>
        <strain evidence="5">LMG 31231</strain>
    </source>
</reference>
<dbReference type="InterPro" id="IPR050695">
    <property type="entry name" value="N-acetylmuramoyl_amidase_3"/>
</dbReference>
<sequence>QFAAAVRAGRDLAAGVARGAAPLPLVVLDPGHGGRDPGTIGASGTQEKRIVLAAAQELKRRLESTRTCRVVLTRSRDVFVPLADRVEIARRREAALFVSLHADSAPGARGASVYTLSDTASDAMSEALARRENRADLAGGLRLPSVSPEVQRILISLMRQETRAGSARLARLAVRELGEDVPLLPNTHREAGFVVLKAPEIPSALVELGFLSDPRDEAALQRADHRARLAGALTRAIRGWLEVASAQIQPG</sequence>
<comment type="caution">
    <text evidence="5">The sequence shown here is derived from an EMBL/GenBank/DDBJ whole genome shotgun (WGS) entry which is preliminary data.</text>
</comment>
<name>A0A9X9X411_9PROT</name>
<evidence type="ECO:0000256" key="2">
    <source>
        <dbReference type="ARBA" id="ARBA00011901"/>
    </source>
</evidence>
<dbReference type="EMBL" id="JAAEDM010000117">
    <property type="protein sequence ID" value="MBR0674140.1"/>
    <property type="molecule type" value="Genomic_DNA"/>
</dbReference>
<evidence type="ECO:0000256" key="1">
    <source>
        <dbReference type="ARBA" id="ARBA00001561"/>
    </source>
</evidence>
<dbReference type="RefSeq" id="WP_211864565.1">
    <property type="nucleotide sequence ID" value="NZ_JAAEDM010000117.1"/>
</dbReference>
<proteinExistence type="predicted"/>
<evidence type="ECO:0000313" key="6">
    <source>
        <dbReference type="Proteomes" id="UP001138751"/>
    </source>
</evidence>
<evidence type="ECO:0000256" key="3">
    <source>
        <dbReference type="ARBA" id="ARBA00022801"/>
    </source>
</evidence>
<keyword evidence="6" id="KW-1185">Reference proteome</keyword>
<dbReference type="InterPro" id="IPR002508">
    <property type="entry name" value="MurNAc-LAA_cat"/>
</dbReference>
<keyword evidence="3" id="KW-0378">Hydrolase</keyword>
<dbReference type="CDD" id="cd02696">
    <property type="entry name" value="MurNAc-LAA"/>
    <property type="match status" value="1"/>
</dbReference>